<dbReference type="InterPro" id="IPR018356">
    <property type="entry name" value="Tscrpt_reg_HTH_DeoR_CS"/>
</dbReference>
<keyword evidence="1" id="KW-0805">Transcription regulation</keyword>
<dbReference type="SMART" id="SM00420">
    <property type="entry name" value="HTH_DEOR"/>
    <property type="match status" value="1"/>
</dbReference>
<keyword evidence="6" id="KW-1185">Reference proteome</keyword>
<dbReference type="STRING" id="112903.SAMN04490178_10417"/>
<evidence type="ECO:0000313" key="6">
    <source>
        <dbReference type="Proteomes" id="UP000198847"/>
    </source>
</evidence>
<dbReference type="OrthoDB" id="9797223at2"/>
<dbReference type="PANTHER" id="PTHR30363">
    <property type="entry name" value="HTH-TYPE TRANSCRIPTIONAL REGULATOR SRLR-RELATED"/>
    <property type="match status" value="1"/>
</dbReference>
<dbReference type="PRINTS" id="PR00037">
    <property type="entry name" value="HTHLACR"/>
</dbReference>
<proteinExistence type="predicted"/>
<evidence type="ECO:0000259" key="4">
    <source>
        <dbReference type="PROSITE" id="PS51000"/>
    </source>
</evidence>
<sequence length="258" mass="27788">MFAEERKTEILQLLQSGKKAKVGELSKRFAVSESTIRRDLQEMEDSGLIQRTHGGAISPQTGLELSFKEKEIRNLEAKSQIAAAAAALVQDGEALLLDAGTTTLQIAKALRGRPVTVATTSMDVAQVFTDDPVVEVWVLGGTFRKTTHSLVGFITNTVLANLHFDKIFLGANGVSVETAVTTPFLVEAETKRHMLKAASEVIVVTDSSKLGIKGLCRICSLDEVDLLITDDQGDDDALRSIREFVRVQVVPGGKGGPV</sequence>
<dbReference type="RefSeq" id="WP_091744281.1">
    <property type="nucleotide sequence ID" value="NZ_FODY01000004.1"/>
</dbReference>
<dbReference type="InterPro" id="IPR036390">
    <property type="entry name" value="WH_DNA-bd_sf"/>
</dbReference>
<dbReference type="EMBL" id="FODY01000004">
    <property type="protein sequence ID" value="SEO67754.1"/>
    <property type="molecule type" value="Genomic_DNA"/>
</dbReference>
<dbReference type="Gene3D" id="1.10.10.10">
    <property type="entry name" value="Winged helix-like DNA-binding domain superfamily/Winged helix DNA-binding domain"/>
    <property type="match status" value="1"/>
</dbReference>
<dbReference type="CDD" id="cd00090">
    <property type="entry name" value="HTH_ARSR"/>
    <property type="match status" value="1"/>
</dbReference>
<dbReference type="Proteomes" id="UP000198847">
    <property type="component" value="Unassembled WGS sequence"/>
</dbReference>
<dbReference type="GO" id="GO:0003677">
    <property type="term" value="F:DNA binding"/>
    <property type="evidence" value="ECO:0007669"/>
    <property type="project" value="UniProtKB-KW"/>
</dbReference>
<dbReference type="SUPFAM" id="SSF46785">
    <property type="entry name" value="Winged helix' DNA-binding domain"/>
    <property type="match status" value="1"/>
</dbReference>
<dbReference type="SUPFAM" id="SSF100950">
    <property type="entry name" value="NagB/RpiA/CoA transferase-like"/>
    <property type="match status" value="1"/>
</dbReference>
<dbReference type="InterPro" id="IPR037171">
    <property type="entry name" value="NagB/RpiA_transferase-like"/>
</dbReference>
<accession>A0A1H8RNL4</accession>
<dbReference type="Pfam" id="PF00455">
    <property type="entry name" value="DeoRC"/>
    <property type="match status" value="1"/>
</dbReference>
<evidence type="ECO:0000256" key="1">
    <source>
        <dbReference type="ARBA" id="ARBA00023015"/>
    </source>
</evidence>
<protein>
    <submittedName>
        <fullName evidence="5">Transcriptional regulator, DeoR family</fullName>
    </submittedName>
</protein>
<dbReference type="Pfam" id="PF08220">
    <property type="entry name" value="HTH_DeoR"/>
    <property type="match status" value="1"/>
</dbReference>
<dbReference type="InterPro" id="IPR014036">
    <property type="entry name" value="DeoR-like_C"/>
</dbReference>
<dbReference type="Gene3D" id="3.40.50.1360">
    <property type="match status" value="1"/>
</dbReference>
<evidence type="ECO:0000256" key="2">
    <source>
        <dbReference type="ARBA" id="ARBA00023125"/>
    </source>
</evidence>
<dbReference type="GO" id="GO:0003700">
    <property type="term" value="F:DNA-binding transcription factor activity"/>
    <property type="evidence" value="ECO:0007669"/>
    <property type="project" value="InterPro"/>
</dbReference>
<keyword evidence="2" id="KW-0238">DNA-binding</keyword>
<gene>
    <name evidence="5" type="ORF">SAMN04490178_10417</name>
</gene>
<organism evidence="5 6">
    <name type="scientific">Propionispora vibrioides</name>
    <dbReference type="NCBI Taxonomy" id="112903"/>
    <lineage>
        <taxon>Bacteria</taxon>
        <taxon>Bacillati</taxon>
        <taxon>Bacillota</taxon>
        <taxon>Negativicutes</taxon>
        <taxon>Selenomonadales</taxon>
        <taxon>Sporomusaceae</taxon>
        <taxon>Propionispora</taxon>
    </lineage>
</organism>
<name>A0A1H8RNL4_9FIRM</name>
<dbReference type="InterPro" id="IPR050313">
    <property type="entry name" value="Carb_Metab_HTH_regulators"/>
</dbReference>
<reference evidence="5 6" key="1">
    <citation type="submission" date="2016-10" db="EMBL/GenBank/DDBJ databases">
        <authorList>
            <person name="de Groot N.N."/>
        </authorList>
    </citation>
    <scope>NUCLEOTIDE SEQUENCE [LARGE SCALE GENOMIC DNA]</scope>
    <source>
        <strain evidence="5 6">DSM 13305</strain>
    </source>
</reference>
<evidence type="ECO:0000256" key="3">
    <source>
        <dbReference type="ARBA" id="ARBA00023163"/>
    </source>
</evidence>
<dbReference type="InterPro" id="IPR036388">
    <property type="entry name" value="WH-like_DNA-bd_sf"/>
</dbReference>
<dbReference type="SMART" id="SM01134">
    <property type="entry name" value="DeoRC"/>
    <property type="match status" value="1"/>
</dbReference>
<feature type="domain" description="HTH deoR-type" evidence="4">
    <location>
        <begin position="3"/>
        <end position="58"/>
    </location>
</feature>
<dbReference type="AlphaFoldDB" id="A0A1H8RNL4"/>
<evidence type="ECO:0000313" key="5">
    <source>
        <dbReference type="EMBL" id="SEO67754.1"/>
    </source>
</evidence>
<dbReference type="InterPro" id="IPR001034">
    <property type="entry name" value="DeoR_HTH"/>
</dbReference>
<dbReference type="PROSITE" id="PS51000">
    <property type="entry name" value="HTH_DEOR_2"/>
    <property type="match status" value="1"/>
</dbReference>
<dbReference type="InterPro" id="IPR011991">
    <property type="entry name" value="ArsR-like_HTH"/>
</dbReference>
<dbReference type="PANTHER" id="PTHR30363:SF44">
    <property type="entry name" value="AGA OPERON TRANSCRIPTIONAL REPRESSOR-RELATED"/>
    <property type="match status" value="1"/>
</dbReference>
<dbReference type="PROSITE" id="PS00894">
    <property type="entry name" value="HTH_DEOR_1"/>
    <property type="match status" value="1"/>
</dbReference>
<keyword evidence="3" id="KW-0804">Transcription</keyword>